<organism evidence="2 3">
    <name type="scientific">Bacillus cereus</name>
    <dbReference type="NCBI Taxonomy" id="1396"/>
    <lineage>
        <taxon>Bacteria</taxon>
        <taxon>Bacillati</taxon>
        <taxon>Bacillota</taxon>
        <taxon>Bacilli</taxon>
        <taxon>Bacillales</taxon>
        <taxon>Bacillaceae</taxon>
        <taxon>Bacillus</taxon>
        <taxon>Bacillus cereus group</taxon>
    </lineage>
</organism>
<proteinExistence type="predicted"/>
<evidence type="ECO:0000256" key="1">
    <source>
        <dbReference type="SAM" id="Phobius"/>
    </source>
</evidence>
<protein>
    <submittedName>
        <fullName evidence="2">Uncharacterized protein</fullName>
    </submittedName>
</protein>
<accession>A0A9X9F3C3</accession>
<keyword evidence="1" id="KW-1133">Transmembrane helix</keyword>
<name>A0A9X9F3C3_BACCE</name>
<dbReference type="AlphaFoldDB" id="A0A9X9F3C3"/>
<dbReference type="Proteomes" id="UP000308444">
    <property type="component" value="Unassembled WGS sequence"/>
</dbReference>
<reference evidence="2 3" key="1">
    <citation type="journal article" date="2019" name="Environ. Microbiol.">
        <title>An active ?-lactamase is a part of an orchestrated cell wall stress resistance network of Bacillus subtilis and related rhizosphere species.</title>
        <authorList>
            <person name="Bucher T."/>
            <person name="Keren-Paz A."/>
            <person name="Hausser J."/>
            <person name="Olender T."/>
            <person name="Cytryn E."/>
            <person name="Kolodkin-Gal I."/>
        </authorList>
    </citation>
    <scope>NUCLEOTIDE SEQUENCE [LARGE SCALE GENOMIC DNA]</scope>
    <source>
        <strain evidence="2 3">I32</strain>
    </source>
</reference>
<dbReference type="EMBL" id="SZOH01002784">
    <property type="protein sequence ID" value="TKI93239.1"/>
    <property type="molecule type" value="Genomic_DNA"/>
</dbReference>
<dbReference type="PANTHER" id="PTHR34351:SF2">
    <property type="entry name" value="DUF58 DOMAIN-CONTAINING PROTEIN"/>
    <property type="match status" value="1"/>
</dbReference>
<evidence type="ECO:0000313" key="3">
    <source>
        <dbReference type="Proteomes" id="UP000308444"/>
    </source>
</evidence>
<feature type="transmembrane region" description="Helical" evidence="1">
    <location>
        <begin position="7"/>
        <end position="29"/>
    </location>
</feature>
<sequence length="140" mass="16085">MNQQLVYTPLAEPFVMGVMSVVAVILSVFSSNLLFLSLVFLYVILIGATHVYIRKVSRVEWEYSQGNSTVFIGERNMCKMKISNKSIFPILNIVFRFKCENKLTWNHDEINKNHSTGSNYYMNFNLKGRESVSFDLQAVA</sequence>
<evidence type="ECO:0000313" key="2">
    <source>
        <dbReference type="EMBL" id="TKI93239.1"/>
    </source>
</evidence>
<feature type="non-terminal residue" evidence="2">
    <location>
        <position position="140"/>
    </location>
</feature>
<keyword evidence="1" id="KW-0472">Membrane</keyword>
<comment type="caution">
    <text evidence="2">The sequence shown here is derived from an EMBL/GenBank/DDBJ whole genome shotgun (WGS) entry which is preliminary data.</text>
</comment>
<feature type="transmembrane region" description="Helical" evidence="1">
    <location>
        <begin position="35"/>
        <end position="53"/>
    </location>
</feature>
<gene>
    <name evidence="2" type="ORF">FC695_30315</name>
</gene>
<dbReference type="PANTHER" id="PTHR34351">
    <property type="entry name" value="SLR1927 PROTEIN-RELATED"/>
    <property type="match status" value="1"/>
</dbReference>
<keyword evidence="1" id="KW-0812">Transmembrane</keyword>